<organism evidence="1 2">
    <name type="scientific">Gelidibacter gilvus</name>
    <dbReference type="NCBI Taxonomy" id="59602"/>
    <lineage>
        <taxon>Bacteria</taxon>
        <taxon>Pseudomonadati</taxon>
        <taxon>Bacteroidota</taxon>
        <taxon>Flavobacteriia</taxon>
        <taxon>Flavobacteriales</taxon>
        <taxon>Flavobacteriaceae</taxon>
        <taxon>Gelidibacter</taxon>
    </lineage>
</organism>
<comment type="caution">
    <text evidence="1">The sequence shown here is derived from an EMBL/GenBank/DDBJ whole genome shotgun (WGS) entry which is preliminary data.</text>
</comment>
<dbReference type="RefSeq" id="WP_129016269.1">
    <property type="nucleotide sequence ID" value="NZ_SDDZ01000002.1"/>
</dbReference>
<dbReference type="Proteomes" id="UP000289792">
    <property type="component" value="Unassembled WGS sequence"/>
</dbReference>
<dbReference type="GO" id="GO:0003746">
    <property type="term" value="F:translation elongation factor activity"/>
    <property type="evidence" value="ECO:0007669"/>
    <property type="project" value="UniProtKB-KW"/>
</dbReference>
<dbReference type="OrthoDB" id="667380at2"/>
<dbReference type="EMBL" id="SDDZ01000002">
    <property type="protein sequence ID" value="RXJ51271.1"/>
    <property type="molecule type" value="Genomic_DNA"/>
</dbReference>
<protein>
    <submittedName>
        <fullName evidence="1">Transcription elongation factor</fullName>
    </submittedName>
</protein>
<reference evidence="1 2" key="1">
    <citation type="submission" date="2019-01" db="EMBL/GenBank/DDBJ databases">
        <title>Genome sequence of the Antarctic species Gelidibacter gilvus ACAM 158(T).</title>
        <authorList>
            <person name="Bowman J.P."/>
        </authorList>
    </citation>
    <scope>NUCLEOTIDE SEQUENCE [LARGE SCALE GENOMIC DNA]</scope>
    <source>
        <strain evidence="1 2">IC158</strain>
    </source>
</reference>
<evidence type="ECO:0000313" key="1">
    <source>
        <dbReference type="EMBL" id="RXJ51271.1"/>
    </source>
</evidence>
<accession>A0A4Q0XJ36</accession>
<proteinExistence type="predicted"/>
<keyword evidence="1" id="KW-0251">Elongation factor</keyword>
<name>A0A4Q0XJ36_9FLAO</name>
<gene>
    <name evidence="1" type="ORF">ESZ48_05200</name>
</gene>
<dbReference type="AlphaFoldDB" id="A0A4Q0XJ36"/>
<sequence>MKIKSDVLQACLEYANKRIANYKNEIETIKDAIESNDKSGDEDDSGNGKLFNDLEKNSQHLIDAQKMMESLKSISPKMVSDTVMLGSLVKTTSNNFFISISAGKIETETMSVFAISLGSPIGMLLKNKVKGDQVEFNGNTFTITEVI</sequence>
<keyword evidence="1" id="KW-0648">Protein biosynthesis</keyword>
<keyword evidence="2" id="KW-1185">Reference proteome</keyword>
<evidence type="ECO:0000313" key="2">
    <source>
        <dbReference type="Proteomes" id="UP000289792"/>
    </source>
</evidence>